<sequence length="52" mass="5987">MYSISQNYQNTLMSKCSFRPRGCCFFNGIKFQFSSFPFLEAACLTESEISIL</sequence>
<reference evidence="1" key="2">
    <citation type="journal article" date="2015" name="Fish Shellfish Immunol.">
        <title>Early steps in the European eel (Anguilla anguilla)-Vibrio vulnificus interaction in the gills: Role of the RtxA13 toxin.</title>
        <authorList>
            <person name="Callol A."/>
            <person name="Pajuelo D."/>
            <person name="Ebbesson L."/>
            <person name="Teles M."/>
            <person name="MacKenzie S."/>
            <person name="Amaro C."/>
        </authorList>
    </citation>
    <scope>NUCLEOTIDE SEQUENCE</scope>
</reference>
<organism evidence="1">
    <name type="scientific">Anguilla anguilla</name>
    <name type="common">European freshwater eel</name>
    <name type="synonym">Muraena anguilla</name>
    <dbReference type="NCBI Taxonomy" id="7936"/>
    <lineage>
        <taxon>Eukaryota</taxon>
        <taxon>Metazoa</taxon>
        <taxon>Chordata</taxon>
        <taxon>Craniata</taxon>
        <taxon>Vertebrata</taxon>
        <taxon>Euteleostomi</taxon>
        <taxon>Actinopterygii</taxon>
        <taxon>Neopterygii</taxon>
        <taxon>Teleostei</taxon>
        <taxon>Anguilliformes</taxon>
        <taxon>Anguillidae</taxon>
        <taxon>Anguilla</taxon>
    </lineage>
</organism>
<accession>A0A0E9XZX0</accession>
<reference evidence="1" key="1">
    <citation type="submission" date="2014-11" db="EMBL/GenBank/DDBJ databases">
        <authorList>
            <person name="Amaro Gonzalez C."/>
        </authorList>
    </citation>
    <scope>NUCLEOTIDE SEQUENCE</scope>
</reference>
<dbReference type="AlphaFoldDB" id="A0A0E9XZX0"/>
<name>A0A0E9XZX0_ANGAN</name>
<proteinExistence type="predicted"/>
<dbReference type="EMBL" id="GBXM01000601">
    <property type="protein sequence ID" value="JAI07977.1"/>
    <property type="molecule type" value="Transcribed_RNA"/>
</dbReference>
<evidence type="ECO:0000313" key="1">
    <source>
        <dbReference type="EMBL" id="JAI07977.1"/>
    </source>
</evidence>
<protein>
    <submittedName>
        <fullName evidence="1">Uncharacterized protein</fullName>
    </submittedName>
</protein>